<evidence type="ECO:0000259" key="8">
    <source>
        <dbReference type="Pfam" id="PF05199"/>
    </source>
</evidence>
<comment type="similarity">
    <text evidence="2">Belongs to the GMC oxidoreductase family.</text>
</comment>
<dbReference type="Pfam" id="PF05199">
    <property type="entry name" value="GMC_oxred_C"/>
    <property type="match status" value="1"/>
</dbReference>
<evidence type="ECO:0000256" key="4">
    <source>
        <dbReference type="ARBA" id="ARBA00022827"/>
    </source>
</evidence>
<dbReference type="InterPro" id="IPR036188">
    <property type="entry name" value="FAD/NAD-bd_sf"/>
</dbReference>
<evidence type="ECO:0000256" key="6">
    <source>
        <dbReference type="SAM" id="MobiDB-lite"/>
    </source>
</evidence>
<keyword evidence="3" id="KW-0285">Flavoprotein</keyword>
<dbReference type="GO" id="GO:0016614">
    <property type="term" value="F:oxidoreductase activity, acting on CH-OH group of donors"/>
    <property type="evidence" value="ECO:0007669"/>
    <property type="project" value="InterPro"/>
</dbReference>
<dbReference type="Proteomes" id="UP001141259">
    <property type="component" value="Unassembled WGS sequence"/>
</dbReference>
<dbReference type="InterPro" id="IPR007867">
    <property type="entry name" value="GMC_OxRtase_C"/>
</dbReference>
<sequence>MSATTTTGPVFAGPRTALPIPAEVDVLIVGSGPNGATYARVLSEHHPRARILMVEAGPRLTTVPGLHTRNITDPDEQRRTVRGSEGGDSTDSAEVGTHLRQERAGAVPAAGTFFVDRDAAARDDDGTLPAAALSSNVGGMGRHWACATPTPHPSELPRFVPPGEWAELLGRGRRLLRSNDRPLTDAAHWAECLRRVSAAFDASLPDDRRSGNMPVARRSAPDGTVLWSGSDTILGVLATEPRETFTIAAETLCTTLHEEGGRVRAATLRSLVDGSTTTVAASVVVVAADSLRTPQLLWNSGIRPPALGRYLGDHLVIAGAFTPEYLDAPDDVSEIFGAGRSLNNTTGTASNGLGTIPFNPVTHPLHSQFGQAAVQREGGRRPVGVTMFGYLLPKQARFEDRVRFRADKSDRYGMPAIEFDYSLTERDRALADLATANVVRAAEALGASDVLPVRQPNGMSLHYLGTVRMGAEDDGTSVCDSGSRVWGYDNLHVACNGVIPAELSCNPTLTSVAMSVRGAIAAAAVLEAAMA</sequence>
<protein>
    <submittedName>
        <fullName evidence="9">GMC oxidoreductase</fullName>
    </submittedName>
</protein>
<keyword evidence="5" id="KW-0560">Oxidoreductase</keyword>
<evidence type="ECO:0000256" key="1">
    <source>
        <dbReference type="ARBA" id="ARBA00001974"/>
    </source>
</evidence>
<dbReference type="RefSeq" id="WP_259625869.1">
    <property type="nucleotide sequence ID" value="NZ_JANYMP010000013.1"/>
</dbReference>
<feature type="domain" description="Glucose-methanol-choline oxidoreductase N-terminal" evidence="7">
    <location>
        <begin position="255"/>
        <end position="316"/>
    </location>
</feature>
<name>A0A9X3AIA3_9PSEU</name>
<feature type="compositionally biased region" description="Basic and acidic residues" evidence="6">
    <location>
        <begin position="70"/>
        <end position="79"/>
    </location>
</feature>
<dbReference type="EMBL" id="JANYMP010000013">
    <property type="protein sequence ID" value="MCS7480375.1"/>
    <property type="molecule type" value="Genomic_DNA"/>
</dbReference>
<reference evidence="9" key="1">
    <citation type="submission" date="2022-08" db="EMBL/GenBank/DDBJ databases">
        <authorList>
            <person name="Tistechok S."/>
            <person name="Samborskyy M."/>
            <person name="Roman I."/>
        </authorList>
    </citation>
    <scope>NUCLEOTIDE SEQUENCE</scope>
    <source>
        <strain evidence="9">DSM 103496</strain>
    </source>
</reference>
<proteinExistence type="inferred from homology"/>
<dbReference type="GO" id="GO:0050660">
    <property type="term" value="F:flavin adenine dinucleotide binding"/>
    <property type="evidence" value="ECO:0007669"/>
    <property type="project" value="InterPro"/>
</dbReference>
<organism evidence="9 10">
    <name type="scientific">Umezawaea endophytica</name>
    <dbReference type="NCBI Taxonomy" id="1654476"/>
    <lineage>
        <taxon>Bacteria</taxon>
        <taxon>Bacillati</taxon>
        <taxon>Actinomycetota</taxon>
        <taxon>Actinomycetes</taxon>
        <taxon>Pseudonocardiales</taxon>
        <taxon>Pseudonocardiaceae</taxon>
        <taxon>Umezawaea</taxon>
    </lineage>
</organism>
<evidence type="ECO:0000259" key="7">
    <source>
        <dbReference type="Pfam" id="PF00732"/>
    </source>
</evidence>
<evidence type="ECO:0000313" key="9">
    <source>
        <dbReference type="EMBL" id="MCS7480375.1"/>
    </source>
</evidence>
<keyword evidence="4" id="KW-0274">FAD</keyword>
<dbReference type="SUPFAM" id="SSF51905">
    <property type="entry name" value="FAD/NAD(P)-binding domain"/>
    <property type="match status" value="1"/>
</dbReference>
<dbReference type="PANTHER" id="PTHR42784">
    <property type="entry name" value="PYRANOSE 2-OXIDASE"/>
    <property type="match status" value="1"/>
</dbReference>
<comment type="caution">
    <text evidence="9">The sequence shown here is derived from an EMBL/GenBank/DDBJ whole genome shotgun (WGS) entry which is preliminary data.</text>
</comment>
<dbReference type="InterPro" id="IPR000172">
    <property type="entry name" value="GMC_OxRdtase_N"/>
</dbReference>
<evidence type="ECO:0000256" key="5">
    <source>
        <dbReference type="ARBA" id="ARBA00023002"/>
    </source>
</evidence>
<dbReference type="SUPFAM" id="SSF54373">
    <property type="entry name" value="FAD-linked reductases, C-terminal domain"/>
    <property type="match status" value="1"/>
</dbReference>
<evidence type="ECO:0000256" key="2">
    <source>
        <dbReference type="ARBA" id="ARBA00010790"/>
    </source>
</evidence>
<dbReference type="AlphaFoldDB" id="A0A9X3AIA3"/>
<dbReference type="Pfam" id="PF00732">
    <property type="entry name" value="GMC_oxred_N"/>
    <property type="match status" value="1"/>
</dbReference>
<keyword evidence="10" id="KW-1185">Reference proteome</keyword>
<evidence type="ECO:0000313" key="10">
    <source>
        <dbReference type="Proteomes" id="UP001141259"/>
    </source>
</evidence>
<dbReference type="InterPro" id="IPR051473">
    <property type="entry name" value="P2Ox-like"/>
</dbReference>
<dbReference type="Gene3D" id="3.50.50.60">
    <property type="entry name" value="FAD/NAD(P)-binding domain"/>
    <property type="match status" value="2"/>
</dbReference>
<dbReference type="PANTHER" id="PTHR42784:SF1">
    <property type="entry name" value="PYRANOSE 2-OXIDASE"/>
    <property type="match status" value="1"/>
</dbReference>
<comment type="cofactor">
    <cofactor evidence="1">
        <name>FAD</name>
        <dbReference type="ChEBI" id="CHEBI:57692"/>
    </cofactor>
</comment>
<accession>A0A9X3AIA3</accession>
<gene>
    <name evidence="9" type="ORF">NZH93_26265</name>
</gene>
<feature type="domain" description="Glucose-methanol-choline oxidoreductase C-terminal" evidence="8">
    <location>
        <begin position="403"/>
        <end position="514"/>
    </location>
</feature>
<evidence type="ECO:0000256" key="3">
    <source>
        <dbReference type="ARBA" id="ARBA00022630"/>
    </source>
</evidence>
<feature type="region of interest" description="Disordered" evidence="6">
    <location>
        <begin position="67"/>
        <end position="103"/>
    </location>
</feature>